<evidence type="ECO:0000313" key="3">
    <source>
        <dbReference type="Proteomes" id="UP001215231"/>
    </source>
</evidence>
<keyword evidence="1" id="KW-0732">Signal</keyword>
<reference evidence="2 3" key="1">
    <citation type="journal article" date="2022" name="Mar. Drugs">
        <title>Bioassay-Guided Fractionation Leads to the Detection of Cholic Acid Generated by the Rare Thalassomonas sp.</title>
        <authorList>
            <person name="Pheiffer F."/>
            <person name="Schneider Y.K."/>
            <person name="Hansen E.H."/>
            <person name="Andersen J.H."/>
            <person name="Isaksson J."/>
            <person name="Busche T."/>
            <person name="R C."/>
            <person name="Kalinowski J."/>
            <person name="Zyl L.V."/>
            <person name="Trindade M."/>
        </authorList>
    </citation>
    <scope>NUCLEOTIDE SEQUENCE [LARGE SCALE GENOMIC DNA]</scope>
    <source>
        <strain evidence="2 3">A5K-61T</strain>
    </source>
</reference>
<name>A0ABY7VMI7_9GAMM</name>
<accession>A0ABY7VMI7</accession>
<gene>
    <name evidence="2" type="ORF">H3N35_12245</name>
</gene>
<sequence length="595" mass="65863">MEKFAKLIVAAGLSGGLFFTSVNAAIYRVIETGNKPGLEYTFAQQENTQGEKALAGAGIYNFPVQYQYFKDDHFDKIKTYAKANHQRVIDLNDLEDFTALKAGRPTANDLAWVKHWLQAIDDLKFQKVGDSAVLTQLNGTLEEIVVFDTPFADGRLTRSTTNVVNGITDEGWIFGSASAPYLPLAFTDSDNDEVTYWLRDFTRRSFLTTDQGGTIQSIVPPEAEHGGESAILAINNNRVAVGYASTGLNVNVREFIADDSGGCADPDVLEDLPYQVCVQERREGAYHLSAYKWVLDEHGEVISSENLGTLVTPNAADKRVYIAKAQAVNNFGVAVGFAHGWRDENETEPVEDEERRTYAVVYKNGEVKGFTEDHSQYYNSQALDINDQGIAVGYAWTNISGEARSKFYYVDTNVEQMQMVRPRDYFTGSSSIARAINENGMIVGSGEVETHNASSINLNEVNPRRRHAFLYDLHRDTFMNINDLLPCDSPHTIIEASDINDDNEIFANAIVKVERRDAKGELMRDADGVVDKEDVVRAVKLVPVAGESEGCNAAVEKVERQGAGSALLSFFALLTLVLRRKLHFRERAGTAANSL</sequence>
<dbReference type="InterPro" id="IPR022562">
    <property type="entry name" value="DUF3466"/>
</dbReference>
<evidence type="ECO:0000313" key="2">
    <source>
        <dbReference type="EMBL" id="WDE14123.1"/>
    </source>
</evidence>
<dbReference type="Pfam" id="PF11949">
    <property type="entry name" value="DUF3466"/>
    <property type="match status" value="1"/>
</dbReference>
<organism evidence="2 3">
    <name type="scientific">Thalassomonas haliotis</name>
    <dbReference type="NCBI Taxonomy" id="485448"/>
    <lineage>
        <taxon>Bacteria</taxon>
        <taxon>Pseudomonadati</taxon>
        <taxon>Pseudomonadota</taxon>
        <taxon>Gammaproteobacteria</taxon>
        <taxon>Alteromonadales</taxon>
        <taxon>Colwelliaceae</taxon>
        <taxon>Thalassomonas</taxon>
    </lineage>
</organism>
<protein>
    <submittedName>
        <fullName evidence="2">DUF3466 family protein</fullName>
    </submittedName>
</protein>
<proteinExistence type="predicted"/>
<dbReference type="RefSeq" id="WP_274054635.1">
    <property type="nucleotide sequence ID" value="NZ_CP059693.1"/>
</dbReference>
<feature type="chain" id="PRO_5045583809" evidence="1">
    <location>
        <begin position="25"/>
        <end position="595"/>
    </location>
</feature>
<feature type="signal peptide" evidence="1">
    <location>
        <begin position="1"/>
        <end position="24"/>
    </location>
</feature>
<keyword evidence="3" id="KW-1185">Reference proteome</keyword>
<evidence type="ECO:0000256" key="1">
    <source>
        <dbReference type="SAM" id="SignalP"/>
    </source>
</evidence>
<dbReference type="EMBL" id="CP059693">
    <property type="protein sequence ID" value="WDE14123.1"/>
    <property type="molecule type" value="Genomic_DNA"/>
</dbReference>
<dbReference type="Proteomes" id="UP001215231">
    <property type="component" value="Chromosome"/>
</dbReference>